<feature type="transmembrane region" description="Helical" evidence="7">
    <location>
        <begin position="419"/>
        <end position="442"/>
    </location>
</feature>
<feature type="transmembrane region" description="Helical" evidence="7">
    <location>
        <begin position="332"/>
        <end position="350"/>
    </location>
</feature>
<evidence type="ECO:0000256" key="4">
    <source>
        <dbReference type="ARBA" id="ARBA00022692"/>
    </source>
</evidence>
<dbReference type="GO" id="GO:0005886">
    <property type="term" value="C:plasma membrane"/>
    <property type="evidence" value="ECO:0007669"/>
    <property type="project" value="UniProtKB-SubCell"/>
</dbReference>
<dbReference type="PANTHER" id="PTHR30250:SF10">
    <property type="entry name" value="LIPOPOLYSACCHARIDE BIOSYNTHESIS PROTEIN WZXC"/>
    <property type="match status" value="1"/>
</dbReference>
<feature type="transmembrane region" description="Helical" evidence="7">
    <location>
        <begin position="448"/>
        <end position="467"/>
    </location>
</feature>
<feature type="transmembrane region" description="Helical" evidence="7">
    <location>
        <begin position="390"/>
        <end position="407"/>
    </location>
</feature>
<evidence type="ECO:0000313" key="11">
    <source>
        <dbReference type="Proteomes" id="UP000477779"/>
    </source>
</evidence>
<dbReference type="Pfam" id="PF13440">
    <property type="entry name" value="Polysacc_synt_3"/>
    <property type="match status" value="1"/>
</dbReference>
<dbReference type="InterPro" id="IPR050833">
    <property type="entry name" value="Poly_Biosynth_Transport"/>
</dbReference>
<evidence type="ECO:0000256" key="7">
    <source>
        <dbReference type="SAM" id="Phobius"/>
    </source>
</evidence>
<evidence type="ECO:0000256" key="2">
    <source>
        <dbReference type="ARBA" id="ARBA00007430"/>
    </source>
</evidence>
<keyword evidence="4 7" id="KW-0812">Transmembrane</keyword>
<accession>A0AAJ2ZIS6</accession>
<feature type="transmembrane region" description="Helical" evidence="7">
    <location>
        <begin position="50"/>
        <end position="75"/>
    </location>
</feature>
<feature type="transmembrane region" description="Helical" evidence="7">
    <location>
        <begin position="21"/>
        <end position="44"/>
    </location>
</feature>
<dbReference type="EMBL" id="CP045309">
    <property type="protein sequence ID" value="QGL46559.1"/>
    <property type="molecule type" value="Genomic_DNA"/>
</dbReference>
<keyword evidence="3" id="KW-1003">Cell membrane</keyword>
<feature type="transmembrane region" description="Helical" evidence="7">
    <location>
        <begin position="87"/>
        <end position="110"/>
    </location>
</feature>
<feature type="transmembrane region" description="Helical" evidence="7">
    <location>
        <begin position="122"/>
        <end position="143"/>
    </location>
</feature>
<dbReference type="Proteomes" id="UP000477779">
    <property type="component" value="Unassembled WGS sequence"/>
</dbReference>
<evidence type="ECO:0000313" key="10">
    <source>
        <dbReference type="Proteomes" id="UP000402241"/>
    </source>
</evidence>
<dbReference type="PANTHER" id="PTHR30250">
    <property type="entry name" value="PST FAMILY PREDICTED COLANIC ACID TRANSPORTER"/>
    <property type="match status" value="1"/>
</dbReference>
<evidence type="ECO:0000256" key="6">
    <source>
        <dbReference type="ARBA" id="ARBA00023136"/>
    </source>
</evidence>
<feature type="transmembrane region" description="Helical" evidence="7">
    <location>
        <begin position="362"/>
        <end position="384"/>
    </location>
</feature>
<organism evidence="8 11">
    <name type="scientific">Micromonospora terminaliae</name>
    <dbReference type="NCBI Taxonomy" id="1914461"/>
    <lineage>
        <taxon>Bacteria</taxon>
        <taxon>Bacillati</taxon>
        <taxon>Actinomycetota</taxon>
        <taxon>Actinomycetes</taxon>
        <taxon>Micromonosporales</taxon>
        <taxon>Micromonosporaceae</taxon>
        <taxon>Micromonospora</taxon>
    </lineage>
</organism>
<reference evidence="8 11" key="2">
    <citation type="submission" date="2020-02" db="EMBL/GenBank/DDBJ databases">
        <title>WGS of Micromonospora spp. isolated from hot spring.</title>
        <authorList>
            <person name="Thawai C."/>
        </authorList>
    </citation>
    <scope>NUCLEOTIDE SEQUENCE [LARGE SCALE GENOMIC DNA]</scope>
    <source>
        <strain evidence="8 11">TMS7</strain>
    </source>
</reference>
<sequence>MKLKVSEDGSLSGRAGRALGWSFASTALGRLSTLAIGIAIARLLGPAEFGTFAVATVALMAVLSFNELGVSLAIVRWPGDPREIAPTVATISVISSVLVYVGCFLGAPAFASAMGEPGATPVVRLLAVSVILDGLLATPAAMLQRKFRQDRKTVVDQVTHWTGSLTSIALAISGLGAMSLAVGRLTGALAGGLLLVRFEWASMRFGLDRAKARELMRFGLPLAGSSILVFTVNNVDRLLVGAVLGPVPLGYYVLASNLAGWPISIFSAPVRAVAPAALSRLQNDRPVMHRTFLSTAGLLVAVTLPACVLLSAAAEPLVRFVYGAVWQPAATVLPWLGLLAALRIIFELIYDYFVVLASSRVVFTAQVIWLAALVPALYVGATLWELPGAGLAQLVVGLLVVLPMYLYELDRTGVRAGAFAAQMIRPVLGAAAVGVIVFLISGGLRHDLLALVLAGLVGVSAIVLLVYQKRDVLRSLRAVGAAEPEPSAEAQLALRA</sequence>
<comment type="subcellular location">
    <subcellularLocation>
        <location evidence="1">Cell membrane</location>
        <topology evidence="1">Multi-pass membrane protein</topology>
    </subcellularLocation>
</comment>
<dbReference type="AlphaFoldDB" id="A0AAJ2ZIS6"/>
<dbReference type="CDD" id="cd13127">
    <property type="entry name" value="MATE_tuaB_like"/>
    <property type="match status" value="1"/>
</dbReference>
<evidence type="ECO:0000256" key="1">
    <source>
        <dbReference type="ARBA" id="ARBA00004651"/>
    </source>
</evidence>
<evidence type="ECO:0000256" key="5">
    <source>
        <dbReference type="ARBA" id="ARBA00022989"/>
    </source>
</evidence>
<reference evidence="9 10" key="1">
    <citation type="submission" date="2019-10" db="EMBL/GenBank/DDBJ databases">
        <title>Genome Sequence of Micromonospora terminaliae DSM 101760.</title>
        <authorList>
            <person name="Guo L."/>
        </authorList>
    </citation>
    <scope>NUCLEOTIDE SEQUENCE [LARGE SCALE GENOMIC DNA]</scope>
    <source>
        <strain evidence="9 10">DSM 101760</strain>
    </source>
</reference>
<name>A0AAJ2ZIS6_9ACTN</name>
<gene>
    <name evidence="8" type="ORF">G3561_23590</name>
    <name evidence="9" type="ORF">GCE86_05515</name>
</gene>
<evidence type="ECO:0000313" key="9">
    <source>
        <dbReference type="EMBL" id="QGL46559.1"/>
    </source>
</evidence>
<feature type="transmembrane region" description="Helical" evidence="7">
    <location>
        <begin position="249"/>
        <end position="270"/>
    </location>
</feature>
<proteinExistence type="inferred from homology"/>
<dbReference type="RefSeq" id="WP_154225914.1">
    <property type="nucleotide sequence ID" value="NZ_CP045309.1"/>
</dbReference>
<dbReference type="EMBL" id="JAAHBZ010000011">
    <property type="protein sequence ID" value="NES30525.1"/>
    <property type="molecule type" value="Genomic_DNA"/>
</dbReference>
<protein>
    <submittedName>
        <fullName evidence="8">Lipopolysaccharide biosynthesis protein</fullName>
    </submittedName>
    <submittedName>
        <fullName evidence="9">Oligosaccharide flippase family protein</fullName>
    </submittedName>
</protein>
<keyword evidence="5 7" id="KW-1133">Transmembrane helix</keyword>
<feature type="transmembrane region" description="Helical" evidence="7">
    <location>
        <begin position="164"/>
        <end position="182"/>
    </location>
</feature>
<dbReference type="Proteomes" id="UP000402241">
    <property type="component" value="Chromosome"/>
</dbReference>
<evidence type="ECO:0000256" key="3">
    <source>
        <dbReference type="ARBA" id="ARBA00022475"/>
    </source>
</evidence>
<comment type="similarity">
    <text evidence="2">Belongs to the polysaccharide synthase family.</text>
</comment>
<feature type="transmembrane region" description="Helical" evidence="7">
    <location>
        <begin position="291"/>
        <end position="312"/>
    </location>
</feature>
<keyword evidence="6 7" id="KW-0472">Membrane</keyword>
<keyword evidence="10" id="KW-1185">Reference proteome</keyword>
<evidence type="ECO:0000313" key="8">
    <source>
        <dbReference type="EMBL" id="NES30525.1"/>
    </source>
</evidence>